<protein>
    <submittedName>
        <fullName evidence="1">Copper resistance protein B</fullName>
    </submittedName>
</protein>
<evidence type="ECO:0000313" key="2">
    <source>
        <dbReference type="Proteomes" id="UP000050384"/>
    </source>
</evidence>
<organism evidence="1 2">
    <name type="scientific">Pseudomonas syringae pv. spinaceae</name>
    <dbReference type="NCBI Taxonomy" id="264459"/>
    <lineage>
        <taxon>Bacteria</taxon>
        <taxon>Pseudomonadati</taxon>
        <taxon>Pseudomonadota</taxon>
        <taxon>Gammaproteobacteria</taxon>
        <taxon>Pseudomonadales</taxon>
        <taxon>Pseudomonadaceae</taxon>
        <taxon>Pseudomonas</taxon>
        <taxon>Pseudomonas syringae</taxon>
    </lineage>
</organism>
<gene>
    <name evidence="1" type="ORF">ALO94_200834</name>
</gene>
<name>A0A0N8T6X9_PSESX</name>
<dbReference type="EMBL" id="LJRI01000618">
    <property type="protein sequence ID" value="KPY95240.1"/>
    <property type="molecule type" value="Genomic_DNA"/>
</dbReference>
<evidence type="ECO:0000313" key="1">
    <source>
        <dbReference type="EMBL" id="KPY95240.1"/>
    </source>
</evidence>
<reference evidence="1 2" key="1">
    <citation type="submission" date="2015-09" db="EMBL/GenBank/DDBJ databases">
        <title>Genome announcement of multiple Pseudomonas syringae strains.</title>
        <authorList>
            <person name="Thakur S."/>
            <person name="Wang P.W."/>
            <person name="Gong Y."/>
            <person name="Weir B.S."/>
            <person name="Guttman D.S."/>
        </authorList>
    </citation>
    <scope>NUCLEOTIDE SEQUENCE [LARGE SCALE GENOMIC DNA]</scope>
    <source>
        <strain evidence="1 2">ICMP16929</strain>
    </source>
</reference>
<dbReference type="AlphaFoldDB" id="A0A0N8T6X9"/>
<sequence>MHIGQVRQACRVNLHHWADQHDLPVGLRLSQLPDQVDIKTLVNDAKKAEPRIRNVLLISRIRLHAASGGKMPDIDTAGHGVRVGMLQSLGLPKAETTGEDNICTFHQRAFLLDKLWRRTFERRQFVHAIKDRHLRIEVVGERQAHRGEIPQQQLTELLRLNETIQ</sequence>
<proteinExistence type="predicted"/>
<accession>A0A0N8T6X9</accession>
<dbReference type="Proteomes" id="UP000050384">
    <property type="component" value="Unassembled WGS sequence"/>
</dbReference>
<comment type="caution">
    <text evidence="1">The sequence shown here is derived from an EMBL/GenBank/DDBJ whole genome shotgun (WGS) entry which is preliminary data.</text>
</comment>